<name>A0A6A6G535_9PEZI</name>
<accession>A0A6A6G535</accession>
<keyword evidence="2" id="KW-0732">Signal</keyword>
<dbReference type="InterPro" id="IPR051236">
    <property type="entry name" value="HAT_RTT109-like"/>
</dbReference>
<comment type="similarity">
    <text evidence="1">Belongs to the AIM6 family.</text>
</comment>
<reference evidence="4" key="1">
    <citation type="journal article" date="2020" name="Stud. Mycol.">
        <title>101 Dothideomycetes genomes: A test case for predicting lifestyles and emergence of pathogens.</title>
        <authorList>
            <person name="Haridas S."/>
            <person name="Albert R."/>
            <person name="Binder M."/>
            <person name="Bloem J."/>
            <person name="LaButti K."/>
            <person name="Salamov A."/>
            <person name="Andreopoulos B."/>
            <person name="Baker S."/>
            <person name="Barry K."/>
            <person name="Bills G."/>
            <person name="Bluhm B."/>
            <person name="Cannon C."/>
            <person name="Castanera R."/>
            <person name="Culley D."/>
            <person name="Daum C."/>
            <person name="Ezra D."/>
            <person name="Gonzalez J."/>
            <person name="Henrissat B."/>
            <person name="Kuo A."/>
            <person name="Liang C."/>
            <person name="Lipzen A."/>
            <person name="Lutzoni F."/>
            <person name="Magnuson J."/>
            <person name="Mondo S."/>
            <person name="Nolan M."/>
            <person name="Ohm R."/>
            <person name="Pangilinan J."/>
            <person name="Park H.-J."/>
            <person name="Ramirez L."/>
            <person name="Alfaro M."/>
            <person name="Sun H."/>
            <person name="Tritt A."/>
            <person name="Yoshinaga Y."/>
            <person name="Zwiers L.-H."/>
            <person name="Turgeon B."/>
            <person name="Goodwin S."/>
            <person name="Spatafora J."/>
            <person name="Crous P."/>
            <person name="Grigoriev I."/>
        </authorList>
    </citation>
    <scope>NUCLEOTIDE SEQUENCE [LARGE SCALE GENOMIC DNA]</scope>
    <source>
        <strain evidence="4">CECT 20119</strain>
    </source>
</reference>
<dbReference type="PANTHER" id="PTHR31571:SF5">
    <property type="entry name" value="ALTERED INHERITANCE OF MITOCHONDRIA PROTEIN 6"/>
    <property type="match status" value="1"/>
</dbReference>
<dbReference type="PANTHER" id="PTHR31571">
    <property type="entry name" value="ALTERED INHERITANCE OF MITOCHONDRIA PROTEIN 6"/>
    <property type="match status" value="1"/>
</dbReference>
<gene>
    <name evidence="3" type="ORF">BDZ85DRAFT_266935</name>
</gene>
<dbReference type="Proteomes" id="UP000799538">
    <property type="component" value="Unassembled WGS sequence"/>
</dbReference>
<evidence type="ECO:0000256" key="2">
    <source>
        <dbReference type="SAM" id="SignalP"/>
    </source>
</evidence>
<dbReference type="GO" id="GO:0008081">
    <property type="term" value="F:phosphoric diester hydrolase activity"/>
    <property type="evidence" value="ECO:0007669"/>
    <property type="project" value="InterPro"/>
</dbReference>
<evidence type="ECO:0000313" key="3">
    <source>
        <dbReference type="EMBL" id="KAF2220658.1"/>
    </source>
</evidence>
<dbReference type="CDD" id="cd08577">
    <property type="entry name" value="PI-PLCc_GDPD_SF_unchar3"/>
    <property type="match status" value="1"/>
</dbReference>
<evidence type="ECO:0000256" key="1">
    <source>
        <dbReference type="ARBA" id="ARBA00008858"/>
    </source>
</evidence>
<dbReference type="InterPro" id="IPR039559">
    <property type="entry name" value="AIM6_PI-PLC-like_dom"/>
</dbReference>
<organism evidence="3 4">
    <name type="scientific">Elsinoe ampelina</name>
    <dbReference type="NCBI Taxonomy" id="302913"/>
    <lineage>
        <taxon>Eukaryota</taxon>
        <taxon>Fungi</taxon>
        <taxon>Dikarya</taxon>
        <taxon>Ascomycota</taxon>
        <taxon>Pezizomycotina</taxon>
        <taxon>Dothideomycetes</taxon>
        <taxon>Dothideomycetidae</taxon>
        <taxon>Myriangiales</taxon>
        <taxon>Elsinoaceae</taxon>
        <taxon>Elsinoe</taxon>
    </lineage>
</organism>
<dbReference type="GO" id="GO:0006629">
    <property type="term" value="P:lipid metabolic process"/>
    <property type="evidence" value="ECO:0007669"/>
    <property type="project" value="InterPro"/>
</dbReference>
<dbReference type="AlphaFoldDB" id="A0A6A6G535"/>
<sequence>MVAIASLLVLTAAITAQAQSDIPLSAPLQKILANTGAPQYQYPTQLTQDIVPKAIHSHNDYWRQLPLYTALSVGAVSVESDVWLYNGTLYVGHEPSALTPQRTFQSLYINPLVSILEAQNPPSPFIGPTNNGVFDAASTQTFYLWIDIKTNGPTTWPVAVQALQPLRERGWLTTVSSNGTVTPGAVTVIGTGNTPLAQVQGVSPRDYFWDAPIPTLGTSFSNITANVSPIASTSFLRAFGTVRTKGLNDTQLSLLRSQVATAKSKGIRTRYWELPLWPVGTRNAVWRQLYDEGVDLLNVDDLEGAANFWEGDNY</sequence>
<evidence type="ECO:0000313" key="4">
    <source>
        <dbReference type="Proteomes" id="UP000799538"/>
    </source>
</evidence>
<dbReference type="EMBL" id="ML992512">
    <property type="protein sequence ID" value="KAF2220658.1"/>
    <property type="molecule type" value="Genomic_DNA"/>
</dbReference>
<proteinExistence type="inferred from homology"/>
<dbReference type="OrthoDB" id="4153866at2759"/>
<dbReference type="InterPro" id="IPR017946">
    <property type="entry name" value="PLC-like_Pdiesterase_TIM-brl"/>
</dbReference>
<protein>
    <submittedName>
        <fullName evidence="3">Uncharacterized protein</fullName>
    </submittedName>
</protein>
<keyword evidence="4" id="KW-1185">Reference proteome</keyword>
<feature type="chain" id="PRO_5025402828" evidence="2">
    <location>
        <begin position="19"/>
        <end position="314"/>
    </location>
</feature>
<feature type="signal peptide" evidence="2">
    <location>
        <begin position="1"/>
        <end position="18"/>
    </location>
</feature>
<dbReference type="SUPFAM" id="SSF51695">
    <property type="entry name" value="PLC-like phosphodiesterases"/>
    <property type="match status" value="1"/>
</dbReference>